<keyword evidence="3" id="KW-0812">Transmembrane</keyword>
<dbReference type="GO" id="GO:0016020">
    <property type="term" value="C:membrane"/>
    <property type="evidence" value="ECO:0007669"/>
    <property type="project" value="TreeGrafter"/>
</dbReference>
<evidence type="ECO:0000259" key="4">
    <source>
        <dbReference type="PROSITE" id="PS51635"/>
    </source>
</evidence>
<keyword evidence="3" id="KW-0472">Membrane</keyword>
<accession>A0A3P9A9W1</accession>
<feature type="short sequence motif" description="GXSXG" evidence="2">
    <location>
        <begin position="43"/>
        <end position="47"/>
    </location>
</feature>
<dbReference type="GO" id="GO:0055088">
    <property type="term" value="P:lipid homeostasis"/>
    <property type="evidence" value="ECO:0007669"/>
    <property type="project" value="TreeGrafter"/>
</dbReference>
<feature type="domain" description="PNPLA" evidence="4">
    <location>
        <begin position="8"/>
        <end position="182"/>
    </location>
</feature>
<reference evidence="5" key="2">
    <citation type="submission" date="2020-02" db="EMBL/GenBank/DDBJ databases">
        <title>Esox lucius (northern pike) genome, fEsoLuc1, primary haplotype.</title>
        <authorList>
            <person name="Myers G."/>
            <person name="Karagic N."/>
            <person name="Meyer A."/>
            <person name="Pippel M."/>
            <person name="Reichard M."/>
            <person name="Winkler S."/>
            <person name="Tracey A."/>
            <person name="Sims Y."/>
            <person name="Howe K."/>
            <person name="Rhie A."/>
            <person name="Formenti G."/>
            <person name="Durbin R."/>
            <person name="Fedrigo O."/>
            <person name="Jarvis E.D."/>
        </authorList>
    </citation>
    <scope>NUCLEOTIDE SEQUENCE [LARGE SCALE GENOMIC DNA]</scope>
</reference>
<dbReference type="Pfam" id="PF01734">
    <property type="entry name" value="Patatin"/>
    <property type="match status" value="1"/>
</dbReference>
<comment type="caution">
    <text evidence="2">Lacks conserved residue(s) required for the propagation of feature annotation.</text>
</comment>
<dbReference type="AlphaFoldDB" id="A0A3P9A9W1"/>
<keyword evidence="6" id="KW-1185">Reference proteome</keyword>
<evidence type="ECO:0000313" key="6">
    <source>
        <dbReference type="Proteomes" id="UP000265140"/>
    </source>
</evidence>
<evidence type="ECO:0000256" key="2">
    <source>
        <dbReference type="PROSITE-ProRule" id="PRU01161"/>
    </source>
</evidence>
<dbReference type="InterPro" id="IPR002641">
    <property type="entry name" value="PNPLA_dom"/>
</dbReference>
<feature type="transmembrane region" description="Helical" evidence="3">
    <location>
        <begin position="6"/>
        <end position="28"/>
    </location>
</feature>
<sequence>MSVQAVNLSFAACGFLGIYQLGACGAILRHGDKLLGSLRACAGASAGALVAAMVVTAPEKLERVKEFTLRFAKDVRSQRLGAVTPGYDFMLTLRDGIEEFLPSNAHSIAGDRLHISITHSKSGKNSIVSHFASREDLIKLSKENIVRLNQSLFPPPEARMLQYCEEGHEDAMTFLKKENWIQ</sequence>
<dbReference type="SUPFAM" id="SSF52151">
    <property type="entry name" value="FabD/lysophospholipase-like"/>
    <property type="match status" value="1"/>
</dbReference>
<keyword evidence="3" id="KW-1133">Transmembrane helix</keyword>
<organism evidence="5 6">
    <name type="scientific">Esox lucius</name>
    <name type="common">Northern pike</name>
    <dbReference type="NCBI Taxonomy" id="8010"/>
    <lineage>
        <taxon>Eukaryota</taxon>
        <taxon>Metazoa</taxon>
        <taxon>Chordata</taxon>
        <taxon>Craniata</taxon>
        <taxon>Vertebrata</taxon>
        <taxon>Euteleostomi</taxon>
        <taxon>Actinopterygii</taxon>
        <taxon>Neopterygii</taxon>
        <taxon>Teleostei</taxon>
        <taxon>Protacanthopterygii</taxon>
        <taxon>Esociformes</taxon>
        <taxon>Esocidae</taxon>
        <taxon>Esox</taxon>
    </lineage>
</organism>
<dbReference type="Gene3D" id="3.40.1090.10">
    <property type="entry name" value="Cytosolic phospholipase A2 catalytic domain"/>
    <property type="match status" value="1"/>
</dbReference>
<dbReference type="PANTHER" id="PTHR12406:SF7">
    <property type="entry name" value="PATATIN-LIKE PHOSPHOLIPASE DOMAIN-CONTAINING PROTEIN 4"/>
    <property type="match status" value="1"/>
</dbReference>
<dbReference type="InterPro" id="IPR016035">
    <property type="entry name" value="Acyl_Trfase/lysoPLipase"/>
</dbReference>
<name>A0A3P9A9W1_ESOLU</name>
<evidence type="ECO:0000313" key="5">
    <source>
        <dbReference type="Ensembl" id="ENSELUP00000037414.1"/>
    </source>
</evidence>
<dbReference type="Ensembl" id="ENSELUT00000026937.3">
    <property type="protein sequence ID" value="ENSELUP00000037414.1"/>
    <property type="gene ID" value="ENSELUG00000017095.3"/>
</dbReference>
<feature type="transmembrane region" description="Helical" evidence="3">
    <location>
        <begin position="40"/>
        <end position="58"/>
    </location>
</feature>
<keyword evidence="1" id="KW-0443">Lipid metabolism</keyword>
<gene>
    <name evidence="5" type="primary">PNPLA4</name>
</gene>
<reference evidence="5" key="4">
    <citation type="submission" date="2025-09" db="UniProtKB">
        <authorList>
            <consortium name="Ensembl"/>
        </authorList>
    </citation>
    <scope>IDENTIFICATION</scope>
</reference>
<dbReference type="PANTHER" id="PTHR12406">
    <property type="entry name" value="CALCIUM-INDEPENDENT PHOSPHOLIPASE A2 IPLA2 -RELATED"/>
    <property type="match status" value="1"/>
</dbReference>
<evidence type="ECO:0000256" key="3">
    <source>
        <dbReference type="SAM" id="Phobius"/>
    </source>
</evidence>
<dbReference type="InterPro" id="IPR033562">
    <property type="entry name" value="PLPL"/>
</dbReference>
<dbReference type="PROSITE" id="PS51635">
    <property type="entry name" value="PNPLA"/>
    <property type="match status" value="1"/>
</dbReference>
<dbReference type="GO" id="GO:0005737">
    <property type="term" value="C:cytoplasm"/>
    <property type="evidence" value="ECO:0007669"/>
    <property type="project" value="TreeGrafter"/>
</dbReference>
<proteinExistence type="predicted"/>
<dbReference type="GO" id="GO:0004806">
    <property type="term" value="F:triacylglycerol lipase activity"/>
    <property type="evidence" value="ECO:0007669"/>
    <property type="project" value="TreeGrafter"/>
</dbReference>
<protein>
    <recommendedName>
        <fullName evidence="4">PNPLA domain-containing protein</fullName>
    </recommendedName>
</protein>
<dbReference type="GO" id="GO:0019433">
    <property type="term" value="P:triglyceride catabolic process"/>
    <property type="evidence" value="ECO:0007669"/>
    <property type="project" value="TreeGrafter"/>
</dbReference>
<reference evidence="6" key="1">
    <citation type="journal article" date="2014" name="PLoS ONE">
        <title>The genome and linkage map of the northern pike (Esox lucius): conserved synteny revealed between the salmonid sister group and the Neoteleostei.</title>
        <authorList>
            <person name="Rondeau E.B."/>
            <person name="Minkley D.R."/>
            <person name="Leong J.S."/>
            <person name="Messmer A.M."/>
            <person name="Jantzen J.R."/>
            <person name="von Schalburg K.R."/>
            <person name="Lemon C."/>
            <person name="Bird N.H."/>
            <person name="Koop B.F."/>
        </authorList>
    </citation>
    <scope>NUCLEOTIDE SEQUENCE</scope>
</reference>
<dbReference type="GO" id="GO:0005811">
    <property type="term" value="C:lipid droplet"/>
    <property type="evidence" value="ECO:0007669"/>
    <property type="project" value="TreeGrafter"/>
</dbReference>
<dbReference type="Proteomes" id="UP000265140">
    <property type="component" value="Chromosome 22"/>
</dbReference>
<dbReference type="Bgee" id="ENSELUG00000017095">
    <property type="expression patterns" value="Expressed in liver and 14 other cell types or tissues"/>
</dbReference>
<evidence type="ECO:0000256" key="1">
    <source>
        <dbReference type="ARBA" id="ARBA00023098"/>
    </source>
</evidence>
<reference evidence="5" key="3">
    <citation type="submission" date="2025-08" db="UniProtKB">
        <authorList>
            <consortium name="Ensembl"/>
        </authorList>
    </citation>
    <scope>IDENTIFICATION</scope>
</reference>
<dbReference type="GeneTree" id="ENSGT00940000165158"/>